<sequence>MLRFVPVLVALGAGFALRGICDQIGHRRPRHTPGFPPSERSEPSPAEAAAEKAAEKAAESPRKSAEAKREKEILDQQGEESFPASDPPANY</sequence>
<reference evidence="2 3" key="1">
    <citation type="submission" date="2017-01" db="EMBL/GenBank/DDBJ databases">
        <authorList>
            <person name="Mah S.A."/>
            <person name="Swanson W.J."/>
            <person name="Moy G.W."/>
            <person name="Vacquier V.D."/>
        </authorList>
    </citation>
    <scope>NUCLEOTIDE SEQUENCE [LARGE SCALE GENOMIC DNA]</scope>
    <source>
        <strain evidence="2 3">DSM 21219</strain>
    </source>
</reference>
<proteinExistence type="predicted"/>
<evidence type="ECO:0000256" key="1">
    <source>
        <dbReference type="SAM" id="MobiDB-lite"/>
    </source>
</evidence>
<dbReference type="OrthoDB" id="7873635at2"/>
<protein>
    <submittedName>
        <fullName evidence="2">Uncharacterized protein</fullName>
    </submittedName>
</protein>
<keyword evidence="3" id="KW-1185">Reference proteome</keyword>
<accession>A0A1R3X7N6</accession>
<evidence type="ECO:0000313" key="3">
    <source>
        <dbReference type="Proteomes" id="UP000192455"/>
    </source>
</evidence>
<name>A0A1R3X7N6_9RHOB</name>
<evidence type="ECO:0000313" key="2">
    <source>
        <dbReference type="EMBL" id="SIT86694.1"/>
    </source>
</evidence>
<dbReference type="AlphaFoldDB" id="A0A1R3X7N6"/>
<feature type="region of interest" description="Disordered" evidence="1">
    <location>
        <begin position="25"/>
        <end position="91"/>
    </location>
</feature>
<organism evidence="2 3">
    <name type="scientific">Pontibaca methylaminivorans</name>
    <dbReference type="NCBI Taxonomy" id="515897"/>
    <lineage>
        <taxon>Bacteria</taxon>
        <taxon>Pseudomonadati</taxon>
        <taxon>Pseudomonadota</taxon>
        <taxon>Alphaproteobacteria</taxon>
        <taxon>Rhodobacterales</taxon>
        <taxon>Roseobacteraceae</taxon>
        <taxon>Pontibaca</taxon>
    </lineage>
</organism>
<dbReference type="STRING" id="515897.SAMN05421849_2376"/>
<dbReference type="EMBL" id="FTPS01000002">
    <property type="protein sequence ID" value="SIT86694.1"/>
    <property type="molecule type" value="Genomic_DNA"/>
</dbReference>
<dbReference type="Proteomes" id="UP000192455">
    <property type="component" value="Unassembled WGS sequence"/>
</dbReference>
<dbReference type="RefSeq" id="WP_143733094.1">
    <property type="nucleotide sequence ID" value="NZ_FTPS01000002.1"/>
</dbReference>
<feature type="compositionally biased region" description="Basic and acidic residues" evidence="1">
    <location>
        <begin position="49"/>
        <end position="74"/>
    </location>
</feature>
<gene>
    <name evidence="2" type="ORF">SAMN05421849_2376</name>
</gene>